<dbReference type="InterPro" id="IPR008183">
    <property type="entry name" value="Aldose_1/G6P_1-epimerase"/>
</dbReference>
<evidence type="ECO:0008006" key="3">
    <source>
        <dbReference type="Google" id="ProtNLM"/>
    </source>
</evidence>
<protein>
    <recommendedName>
        <fullName evidence="3">Aldose 1-epimerase</fullName>
    </recommendedName>
</protein>
<sequence length="340" mass="37335">MTSTSTSGESAFTVLPLGGILQEFRVAGRNIVLGFPAQEHYAKYNTAYFGSTIGRTTNRLKDSVINNLNGKTYTITTKQGPNSLHGGREGWNSKVFDGPKAVFRNGREGLELKYLSKDGEEGYPGTVELRTWYTAGKEAGEEGKPLKTVLEIEYEVEFVGDECEETAVGVTNHTYFNLSDGPTIEGTEAVLATSNYLPIDSTGIPIGTIEHYTSTEVNKPFFLNATSPDIDDCFVMDADAASIPVDTRSRPLRLNAAFKHLITGIHLEVHSTEPAFQFYTGKYIDIPSVGGAPQRGPRSGFCVEPSRYINAPNEPDWKGMSVLKKGHIWGSKIVYKAWKE</sequence>
<dbReference type="Gene3D" id="2.70.98.10">
    <property type="match status" value="1"/>
</dbReference>
<dbReference type="EMBL" id="LGUA01000621">
    <property type="protein sequence ID" value="OAX80773.1"/>
    <property type="molecule type" value="Genomic_DNA"/>
</dbReference>
<reference evidence="1 2" key="1">
    <citation type="submission" date="2015-07" db="EMBL/GenBank/DDBJ databases">
        <title>Emmonsia species relationships and genome sequence.</title>
        <authorList>
            <person name="Cuomo C.A."/>
            <person name="Schwartz I.S."/>
            <person name="Kenyon C."/>
            <person name="de Hoog G.S."/>
            <person name="Govender N.P."/>
            <person name="Botha A."/>
            <person name="Moreno L."/>
            <person name="de Vries M."/>
            <person name="Munoz J.F."/>
            <person name="Stielow J.B."/>
        </authorList>
    </citation>
    <scope>NUCLEOTIDE SEQUENCE [LARGE SCALE GENOMIC DNA]</scope>
    <source>
        <strain evidence="1 2">CBS 136260</strain>
    </source>
</reference>
<gene>
    <name evidence="1" type="ORF">ACJ72_04887</name>
</gene>
<name>A0A1B7NVJ8_9EURO</name>
<dbReference type="OrthoDB" id="274691at2759"/>
<dbReference type="SUPFAM" id="SSF74650">
    <property type="entry name" value="Galactose mutarotase-like"/>
    <property type="match status" value="1"/>
</dbReference>
<dbReference type="PANTHER" id="PTHR10091">
    <property type="entry name" value="ALDOSE-1-EPIMERASE"/>
    <property type="match status" value="1"/>
</dbReference>
<accession>A0A1B7NVJ8</accession>
<dbReference type="GO" id="GO:0006006">
    <property type="term" value="P:glucose metabolic process"/>
    <property type="evidence" value="ECO:0007669"/>
    <property type="project" value="TreeGrafter"/>
</dbReference>
<evidence type="ECO:0000313" key="2">
    <source>
        <dbReference type="Proteomes" id="UP000091918"/>
    </source>
</evidence>
<dbReference type="PANTHER" id="PTHR10091:SF0">
    <property type="entry name" value="GALACTOSE MUTAROTASE"/>
    <property type="match status" value="1"/>
</dbReference>
<dbReference type="Pfam" id="PF01263">
    <property type="entry name" value="Aldose_epim"/>
    <property type="match status" value="1"/>
</dbReference>
<dbReference type="AlphaFoldDB" id="A0A1B7NVJ8"/>
<keyword evidence="2" id="KW-1185">Reference proteome</keyword>
<evidence type="ECO:0000313" key="1">
    <source>
        <dbReference type="EMBL" id="OAX80773.1"/>
    </source>
</evidence>
<dbReference type="Proteomes" id="UP000091918">
    <property type="component" value="Unassembled WGS sequence"/>
</dbReference>
<proteinExistence type="predicted"/>
<dbReference type="GO" id="GO:0033499">
    <property type="term" value="P:galactose catabolic process via UDP-galactose, Leloir pathway"/>
    <property type="evidence" value="ECO:0007669"/>
    <property type="project" value="TreeGrafter"/>
</dbReference>
<dbReference type="GO" id="GO:0004034">
    <property type="term" value="F:aldose 1-epimerase activity"/>
    <property type="evidence" value="ECO:0007669"/>
    <property type="project" value="TreeGrafter"/>
</dbReference>
<organism evidence="1 2">
    <name type="scientific">Emergomyces africanus</name>
    <dbReference type="NCBI Taxonomy" id="1955775"/>
    <lineage>
        <taxon>Eukaryota</taxon>
        <taxon>Fungi</taxon>
        <taxon>Dikarya</taxon>
        <taxon>Ascomycota</taxon>
        <taxon>Pezizomycotina</taxon>
        <taxon>Eurotiomycetes</taxon>
        <taxon>Eurotiomycetidae</taxon>
        <taxon>Onygenales</taxon>
        <taxon>Ajellomycetaceae</taxon>
        <taxon>Emergomyces</taxon>
    </lineage>
</organism>
<dbReference type="STRING" id="1658172.A0A1B7NVJ8"/>
<dbReference type="FunFam" id="2.70.98.10:FF:000015">
    <property type="entry name" value="Aldose 1-epimerase, putative"/>
    <property type="match status" value="1"/>
</dbReference>
<comment type="caution">
    <text evidence="1">The sequence shown here is derived from an EMBL/GenBank/DDBJ whole genome shotgun (WGS) entry which is preliminary data.</text>
</comment>
<dbReference type="InterPro" id="IPR011013">
    <property type="entry name" value="Gal_mutarotase_sf_dom"/>
</dbReference>
<dbReference type="GO" id="GO:0030246">
    <property type="term" value="F:carbohydrate binding"/>
    <property type="evidence" value="ECO:0007669"/>
    <property type="project" value="InterPro"/>
</dbReference>
<dbReference type="InterPro" id="IPR014718">
    <property type="entry name" value="GH-type_carb-bd"/>
</dbReference>